<keyword evidence="2" id="KW-1003">Cell membrane</keyword>
<dbReference type="InterPro" id="IPR003838">
    <property type="entry name" value="ABC3_permease_C"/>
</dbReference>
<dbReference type="AlphaFoldDB" id="A0A644UQK8"/>
<keyword evidence="3 7" id="KW-0812">Transmembrane</keyword>
<evidence type="ECO:0000259" key="8">
    <source>
        <dbReference type="Pfam" id="PF02687"/>
    </source>
</evidence>
<evidence type="ECO:0000256" key="3">
    <source>
        <dbReference type="ARBA" id="ARBA00022692"/>
    </source>
</evidence>
<organism evidence="10">
    <name type="scientific">bioreactor metagenome</name>
    <dbReference type="NCBI Taxonomy" id="1076179"/>
    <lineage>
        <taxon>unclassified sequences</taxon>
        <taxon>metagenomes</taxon>
        <taxon>ecological metagenomes</taxon>
    </lineage>
</organism>
<dbReference type="GO" id="GO:0022857">
    <property type="term" value="F:transmembrane transporter activity"/>
    <property type="evidence" value="ECO:0007669"/>
    <property type="project" value="TreeGrafter"/>
</dbReference>
<dbReference type="Pfam" id="PF02687">
    <property type="entry name" value="FtsX"/>
    <property type="match status" value="1"/>
</dbReference>
<dbReference type="InterPro" id="IPR025857">
    <property type="entry name" value="MacB_PCD"/>
</dbReference>
<feature type="transmembrane region" description="Helical" evidence="7">
    <location>
        <begin position="44"/>
        <end position="66"/>
    </location>
</feature>
<dbReference type="InterPro" id="IPR050250">
    <property type="entry name" value="Macrolide_Exporter_MacB"/>
</dbReference>
<comment type="caution">
    <text evidence="10">The sequence shown here is derived from an EMBL/GenBank/DDBJ whole genome shotgun (WGS) entry which is preliminary data.</text>
</comment>
<accession>A0A644UQK8</accession>
<keyword evidence="10" id="KW-0547">Nucleotide-binding</keyword>
<comment type="subcellular location">
    <subcellularLocation>
        <location evidence="1">Cell membrane</location>
        <topology evidence="1">Multi-pass membrane protein</topology>
    </subcellularLocation>
</comment>
<evidence type="ECO:0000313" key="10">
    <source>
        <dbReference type="EMBL" id="MPL81358.1"/>
    </source>
</evidence>
<evidence type="ECO:0000259" key="9">
    <source>
        <dbReference type="Pfam" id="PF12704"/>
    </source>
</evidence>
<dbReference type="GO" id="GO:0016787">
    <property type="term" value="F:hydrolase activity"/>
    <property type="evidence" value="ECO:0007669"/>
    <property type="project" value="UniProtKB-KW"/>
</dbReference>
<proteinExistence type="inferred from homology"/>
<feature type="transmembrane region" description="Helical" evidence="7">
    <location>
        <begin position="355"/>
        <end position="383"/>
    </location>
</feature>
<dbReference type="PANTHER" id="PTHR30572:SF4">
    <property type="entry name" value="ABC TRANSPORTER PERMEASE YTRF"/>
    <property type="match status" value="1"/>
</dbReference>
<keyword evidence="10" id="KW-0378">Hydrolase</keyword>
<dbReference type="PANTHER" id="PTHR30572">
    <property type="entry name" value="MEMBRANE COMPONENT OF TRANSPORTER-RELATED"/>
    <property type="match status" value="1"/>
</dbReference>
<dbReference type="Pfam" id="PF12704">
    <property type="entry name" value="MacB_PCD"/>
    <property type="match status" value="1"/>
</dbReference>
<evidence type="ECO:0000256" key="2">
    <source>
        <dbReference type="ARBA" id="ARBA00022475"/>
    </source>
</evidence>
<evidence type="ECO:0000256" key="4">
    <source>
        <dbReference type="ARBA" id="ARBA00022989"/>
    </source>
</evidence>
<evidence type="ECO:0000256" key="5">
    <source>
        <dbReference type="ARBA" id="ARBA00023136"/>
    </source>
</evidence>
<protein>
    <submittedName>
        <fullName evidence="10">Macrolide export ATP-binding/permease protein MacB</fullName>
        <ecNumber evidence="10">3.6.3.-</ecNumber>
    </submittedName>
</protein>
<dbReference type="EC" id="3.6.3.-" evidence="10"/>
<keyword evidence="5 7" id="KW-0472">Membrane</keyword>
<name>A0A644UQK8_9ZZZZ</name>
<reference evidence="10" key="1">
    <citation type="submission" date="2019-08" db="EMBL/GenBank/DDBJ databases">
        <authorList>
            <person name="Kucharzyk K."/>
            <person name="Murdoch R.W."/>
            <person name="Higgins S."/>
            <person name="Loffler F."/>
        </authorList>
    </citation>
    <scope>NUCLEOTIDE SEQUENCE</scope>
</reference>
<feature type="transmembrane region" description="Helical" evidence="7">
    <location>
        <begin position="300"/>
        <end position="331"/>
    </location>
</feature>
<feature type="domain" description="MacB-like periplasmic core" evidence="9">
    <location>
        <begin position="42"/>
        <end position="261"/>
    </location>
</feature>
<feature type="transmembrane region" description="Helical" evidence="7">
    <location>
        <begin position="389"/>
        <end position="413"/>
    </location>
</feature>
<feature type="domain" description="ABC3 transporter permease C-terminal" evidence="8">
    <location>
        <begin position="313"/>
        <end position="422"/>
    </location>
</feature>
<keyword evidence="4 7" id="KW-1133">Transmembrane helix</keyword>
<evidence type="ECO:0000256" key="7">
    <source>
        <dbReference type="SAM" id="Phobius"/>
    </source>
</evidence>
<dbReference type="GO" id="GO:0005524">
    <property type="term" value="F:ATP binding"/>
    <property type="evidence" value="ECO:0007669"/>
    <property type="project" value="UniProtKB-KW"/>
</dbReference>
<evidence type="ECO:0000256" key="1">
    <source>
        <dbReference type="ARBA" id="ARBA00004651"/>
    </source>
</evidence>
<evidence type="ECO:0000256" key="6">
    <source>
        <dbReference type="ARBA" id="ARBA00038076"/>
    </source>
</evidence>
<comment type="similarity">
    <text evidence="6">Belongs to the ABC-4 integral membrane protein family.</text>
</comment>
<sequence>MKMPALGPSWAAMTTQARQKYSSSYSSLIIAAAALNEHRARSALALLGVFLGALMLTLVLHISLAVGKKVELEANRLGANVTDAAAGTSPFTRKGINRAGGRNAATLTLADAEAVRDTISQTEMVVPYTLSRRSISNGRERSACPIVGTTPQYTVIRNSRPQYGRFFTQEETQRKDLVCVLGSEVAQRLFVDPAAASEKRVRLNGRDFAVVGVMEEKGQDATGVNTDEQVYVPITTLMQRLIKQEHISGIWSRVDSADYAQEQETTLTALLRQRHHILPGQQNDFSVNFSSQVNEMQDKAMHLVFVLGCLGAGISFSVGSLGILSIMTLLVRARRMEIGIRRAVGASRKNIVRQFLLESMLLAGSGGALGVTAALLLTSVVYASGALPAAYSPAMICGVLVASISCGLLAGLYPAWQAASLSIVAALKG</sequence>
<dbReference type="GO" id="GO:0005886">
    <property type="term" value="C:plasma membrane"/>
    <property type="evidence" value="ECO:0007669"/>
    <property type="project" value="UniProtKB-SubCell"/>
</dbReference>
<keyword evidence="10" id="KW-0067">ATP-binding</keyword>
<dbReference type="EMBL" id="VSSQ01000149">
    <property type="protein sequence ID" value="MPL81358.1"/>
    <property type="molecule type" value="Genomic_DNA"/>
</dbReference>
<gene>
    <name evidence="10" type="primary">macB_15</name>
    <name evidence="10" type="ORF">SDC9_27275</name>
</gene>